<dbReference type="EC" id="5.1.1.1" evidence="5"/>
<dbReference type="FunFam" id="3.20.20.10:FF:000002">
    <property type="entry name" value="Alanine racemase"/>
    <property type="match status" value="1"/>
</dbReference>
<proteinExistence type="inferred from homology"/>
<feature type="binding site" evidence="5 7">
    <location>
        <position position="130"/>
    </location>
    <ligand>
        <name>substrate</name>
    </ligand>
</feature>
<keyword evidence="4 5" id="KW-0413">Isomerase</keyword>
<dbReference type="UniPathway" id="UPA00042">
    <property type="reaction ID" value="UER00497"/>
</dbReference>
<accession>A0A2R5F7U0</accession>
<dbReference type="PROSITE" id="PS00395">
    <property type="entry name" value="ALANINE_RACEMASE"/>
    <property type="match status" value="1"/>
</dbReference>
<evidence type="ECO:0000313" key="9">
    <source>
        <dbReference type="EMBL" id="GBG12973.1"/>
    </source>
</evidence>
<dbReference type="AlphaFoldDB" id="A0A2R5F7U0"/>
<name>A0A2R5F7U0_9PROT</name>
<keyword evidence="10" id="KW-1185">Reference proteome</keyword>
<dbReference type="InterPro" id="IPR009006">
    <property type="entry name" value="Ala_racemase/Decarboxylase_C"/>
</dbReference>
<comment type="similarity">
    <text evidence="5">Belongs to the alanine racemase family.</text>
</comment>
<dbReference type="Pfam" id="PF01168">
    <property type="entry name" value="Ala_racemase_N"/>
    <property type="match status" value="1"/>
</dbReference>
<comment type="function">
    <text evidence="5">Catalyzes the interconversion of L-alanine and D-alanine. May also act on other amino acids.</text>
</comment>
<feature type="domain" description="Alanine racemase C-terminal" evidence="8">
    <location>
        <begin position="231"/>
        <end position="355"/>
    </location>
</feature>
<evidence type="ECO:0000256" key="5">
    <source>
        <dbReference type="HAMAP-Rule" id="MF_01201"/>
    </source>
</evidence>
<dbReference type="GO" id="GO:0005829">
    <property type="term" value="C:cytosol"/>
    <property type="evidence" value="ECO:0007669"/>
    <property type="project" value="TreeGrafter"/>
</dbReference>
<dbReference type="RefSeq" id="WP_109014189.1">
    <property type="nucleotide sequence ID" value="NZ_BDOQ01000002.1"/>
</dbReference>
<dbReference type="InterPro" id="IPR001608">
    <property type="entry name" value="Ala_racemase_N"/>
</dbReference>
<dbReference type="GO" id="GO:0008784">
    <property type="term" value="F:alanine racemase activity"/>
    <property type="evidence" value="ECO:0007669"/>
    <property type="project" value="UniProtKB-UniRule"/>
</dbReference>
<dbReference type="InterPro" id="IPR020622">
    <property type="entry name" value="Ala_racemase_pyridoxalP-BS"/>
</dbReference>
<evidence type="ECO:0000256" key="1">
    <source>
        <dbReference type="ARBA" id="ARBA00000316"/>
    </source>
</evidence>
<gene>
    <name evidence="9" type="primary">alr</name>
    <name evidence="9" type="ORF">NMK_0510</name>
</gene>
<comment type="caution">
    <text evidence="9">The sequence shown here is derived from an EMBL/GenBank/DDBJ whole genome shotgun (WGS) entry which is preliminary data.</text>
</comment>
<comment type="catalytic activity">
    <reaction evidence="1 5">
        <text>L-alanine = D-alanine</text>
        <dbReference type="Rhea" id="RHEA:20249"/>
        <dbReference type="ChEBI" id="CHEBI:57416"/>
        <dbReference type="ChEBI" id="CHEBI:57972"/>
        <dbReference type="EC" id="5.1.1.1"/>
    </reaction>
</comment>
<dbReference type="SUPFAM" id="SSF51419">
    <property type="entry name" value="PLP-binding barrel"/>
    <property type="match status" value="1"/>
</dbReference>
<protein>
    <recommendedName>
        <fullName evidence="5">Alanine racemase</fullName>
        <ecNumber evidence="5">5.1.1.1</ecNumber>
    </recommendedName>
</protein>
<dbReference type="CDD" id="cd06827">
    <property type="entry name" value="PLPDE_III_AR_proteobact"/>
    <property type="match status" value="1"/>
</dbReference>
<reference evidence="9 10" key="1">
    <citation type="journal article" date="2018" name="Environ. Microbiol.">
        <title>Isolation and genomic characterization of Novimethylophilus kurashikiensis gen. nov. sp. nov., a new lanthanide-dependent methylotrophic species of Methylophilaceae.</title>
        <authorList>
            <person name="Lv H."/>
            <person name="Sahin N."/>
            <person name="Tani A."/>
        </authorList>
    </citation>
    <scope>NUCLEOTIDE SEQUENCE [LARGE SCALE GENOMIC DNA]</scope>
    <source>
        <strain evidence="9 10">La2-4</strain>
    </source>
</reference>
<dbReference type="PANTHER" id="PTHR30511:SF0">
    <property type="entry name" value="ALANINE RACEMASE, CATABOLIC-RELATED"/>
    <property type="match status" value="1"/>
</dbReference>
<evidence type="ECO:0000256" key="7">
    <source>
        <dbReference type="PIRSR" id="PIRSR600821-52"/>
    </source>
</evidence>
<dbReference type="InterPro" id="IPR029066">
    <property type="entry name" value="PLP-binding_barrel"/>
</dbReference>
<dbReference type="Pfam" id="PF00842">
    <property type="entry name" value="Ala_racemase_C"/>
    <property type="match status" value="1"/>
</dbReference>
<dbReference type="InterPro" id="IPR000821">
    <property type="entry name" value="Ala_racemase"/>
</dbReference>
<dbReference type="SUPFAM" id="SSF50621">
    <property type="entry name" value="Alanine racemase C-terminal domain-like"/>
    <property type="match status" value="1"/>
</dbReference>
<dbReference type="PRINTS" id="PR00992">
    <property type="entry name" value="ALARACEMASE"/>
</dbReference>
<feature type="modified residue" description="N6-(pyridoxal phosphate)lysine" evidence="5 6">
    <location>
        <position position="35"/>
    </location>
</feature>
<comment type="cofactor">
    <cofactor evidence="2 5 6">
        <name>pyridoxal 5'-phosphate</name>
        <dbReference type="ChEBI" id="CHEBI:597326"/>
    </cofactor>
</comment>
<dbReference type="Gene3D" id="3.20.20.10">
    <property type="entry name" value="Alanine racemase"/>
    <property type="match status" value="1"/>
</dbReference>
<organism evidence="9 10">
    <name type="scientific">Novimethylophilus kurashikiensis</name>
    <dbReference type="NCBI Taxonomy" id="1825523"/>
    <lineage>
        <taxon>Bacteria</taxon>
        <taxon>Pseudomonadati</taxon>
        <taxon>Pseudomonadota</taxon>
        <taxon>Betaproteobacteria</taxon>
        <taxon>Nitrosomonadales</taxon>
        <taxon>Methylophilaceae</taxon>
        <taxon>Novimethylophilus</taxon>
    </lineage>
</organism>
<dbReference type="NCBIfam" id="TIGR00492">
    <property type="entry name" value="alr"/>
    <property type="match status" value="1"/>
</dbReference>
<evidence type="ECO:0000259" key="8">
    <source>
        <dbReference type="SMART" id="SM01005"/>
    </source>
</evidence>
<feature type="active site" description="Proton acceptor; specific for L-alanine" evidence="5">
    <location>
        <position position="252"/>
    </location>
</feature>
<evidence type="ECO:0000256" key="3">
    <source>
        <dbReference type="ARBA" id="ARBA00022898"/>
    </source>
</evidence>
<dbReference type="HAMAP" id="MF_01201">
    <property type="entry name" value="Ala_racemase"/>
    <property type="match status" value="1"/>
</dbReference>
<evidence type="ECO:0000313" key="10">
    <source>
        <dbReference type="Proteomes" id="UP000245081"/>
    </source>
</evidence>
<dbReference type="Proteomes" id="UP000245081">
    <property type="component" value="Unassembled WGS sequence"/>
</dbReference>
<keyword evidence="3 5" id="KW-0663">Pyridoxal phosphate</keyword>
<dbReference type="GO" id="GO:0030170">
    <property type="term" value="F:pyridoxal phosphate binding"/>
    <property type="evidence" value="ECO:0007669"/>
    <property type="project" value="UniProtKB-UniRule"/>
</dbReference>
<sequence>MPRPIRAVIHTAALQHNLALAKSLAPQSSILAVIKADGYGHGMLRVAEALKDAEGFAVLRAEEGVALREAGFQQTILLLEGAFDADDIVVAAQHRLALVVHNEDQIRLLEQAQLPQPIAVFIKINTGMNRLGFLPTRFWAAYDRLKTCRNVRNMALMTHFATADEAVGIAEQLDRFNSLTEEINLPKSVANSAALIRYPEVRLHWVRPGIMIYGSSPFADQSAQEIGLKPAMSLTSRIIATQDMSPGSTVGYGRLFRAELPVRVGVVACGYADGYPRHAPTGTPIWVAGKRTRTLGRVSMDMLYVDLTGIPEADVGSPVELWGEHVSVDEVAMSSGTVGYELLCALAPRVPKEQD</sequence>
<dbReference type="PANTHER" id="PTHR30511">
    <property type="entry name" value="ALANINE RACEMASE"/>
    <property type="match status" value="1"/>
</dbReference>
<evidence type="ECO:0000256" key="6">
    <source>
        <dbReference type="PIRSR" id="PIRSR600821-50"/>
    </source>
</evidence>
<dbReference type="EMBL" id="BDOQ01000002">
    <property type="protein sequence ID" value="GBG12973.1"/>
    <property type="molecule type" value="Genomic_DNA"/>
</dbReference>
<feature type="active site" description="Proton acceptor; specific for D-alanine" evidence="5">
    <location>
        <position position="35"/>
    </location>
</feature>
<evidence type="ECO:0000256" key="2">
    <source>
        <dbReference type="ARBA" id="ARBA00001933"/>
    </source>
</evidence>
<dbReference type="InterPro" id="IPR011079">
    <property type="entry name" value="Ala_racemase_C"/>
</dbReference>
<evidence type="ECO:0000256" key="4">
    <source>
        <dbReference type="ARBA" id="ARBA00023235"/>
    </source>
</evidence>
<feature type="binding site" evidence="5 7">
    <location>
        <position position="300"/>
    </location>
    <ligand>
        <name>substrate</name>
    </ligand>
</feature>
<dbReference type="SMART" id="SM01005">
    <property type="entry name" value="Ala_racemase_C"/>
    <property type="match status" value="1"/>
</dbReference>
<dbReference type="Gene3D" id="2.40.37.10">
    <property type="entry name" value="Lyase, Ornithine Decarboxylase, Chain A, domain 1"/>
    <property type="match status" value="1"/>
</dbReference>
<dbReference type="GO" id="GO:0030632">
    <property type="term" value="P:D-alanine biosynthetic process"/>
    <property type="evidence" value="ECO:0007669"/>
    <property type="project" value="UniProtKB-UniRule"/>
</dbReference>
<comment type="pathway">
    <text evidence="5">Amino-acid biosynthesis; D-alanine biosynthesis; D-alanine from L-alanine: step 1/1.</text>
</comment>
<dbReference type="OrthoDB" id="9813814at2"/>